<dbReference type="Pfam" id="PF07833">
    <property type="entry name" value="Cu_amine_oxidN1"/>
    <property type="match status" value="1"/>
</dbReference>
<dbReference type="EMBL" id="JACSRA010000001">
    <property type="protein sequence ID" value="MBD7909768.1"/>
    <property type="molecule type" value="Genomic_DNA"/>
</dbReference>
<reference evidence="2 3" key="1">
    <citation type="submission" date="2020-08" db="EMBL/GenBank/DDBJ databases">
        <title>A Genomic Blueprint of the Chicken Gut Microbiome.</title>
        <authorList>
            <person name="Gilroy R."/>
            <person name="Ravi A."/>
            <person name="Getino M."/>
            <person name="Pursley I."/>
            <person name="Horton D.L."/>
            <person name="Alikhan N.-F."/>
            <person name="Baker D."/>
            <person name="Gharbi K."/>
            <person name="Hall N."/>
            <person name="Watson M."/>
            <person name="Adriaenssens E.M."/>
            <person name="Foster-Nyarko E."/>
            <person name="Jarju S."/>
            <person name="Secka A."/>
            <person name="Antonio M."/>
            <person name="Oren A."/>
            <person name="Chaudhuri R."/>
            <person name="La Ragione R.M."/>
            <person name="Hildebrand F."/>
            <person name="Pallen M.J."/>
        </authorList>
    </citation>
    <scope>NUCLEOTIDE SEQUENCE [LARGE SCALE GENOMIC DNA]</scope>
    <source>
        <strain evidence="2 3">Sa3CVN1</strain>
    </source>
</reference>
<proteinExistence type="predicted"/>
<name>A0ABR8PNL6_9CLOT</name>
<evidence type="ECO:0000313" key="3">
    <source>
        <dbReference type="Proteomes" id="UP000627781"/>
    </source>
</evidence>
<comment type="caution">
    <text evidence="2">The sequence shown here is derived from an EMBL/GenBank/DDBJ whole genome shotgun (WGS) entry which is preliminary data.</text>
</comment>
<keyword evidence="3" id="KW-1185">Reference proteome</keyword>
<gene>
    <name evidence="2" type="ORF">H9661_00235</name>
</gene>
<dbReference type="Proteomes" id="UP000627781">
    <property type="component" value="Unassembled WGS sequence"/>
</dbReference>
<accession>A0ABR8PNL6</accession>
<dbReference type="InterPro" id="IPR012854">
    <property type="entry name" value="Cu_amine_oxidase-like_N"/>
</dbReference>
<dbReference type="InterPro" id="IPR018763">
    <property type="entry name" value="DUF2334"/>
</dbReference>
<feature type="domain" description="Copper amine oxidase-like N-terminal" evidence="1">
    <location>
        <begin position="58"/>
        <end position="161"/>
    </location>
</feature>
<evidence type="ECO:0000259" key="1">
    <source>
        <dbReference type="Pfam" id="PF07833"/>
    </source>
</evidence>
<sequence length="446" mass="51916">MKKILLLLTLILTFSLFGCNLFGNKSEPTYPQVDDSAKLDFSKLQDLGLQKDDIKLNINGKTIELSTPIYLDKNRYYFCLNDLVDKLSGSLEREEKELKINLLDKSFNINLSQNTLSLNSNNYKLKKELISQDKFYYICFSDISNILNMYTRWDIQSKTIFCKTDGYTEDNIIPYKSKIDQVGFLRLEDIDLTTLPYDKDFLDKIRIIGNYLYKKNIPYHIAWIPRFVSPPNHIDIDPMTRNDFQNAEMIFTLDYFTMHNGLIGLHGYTHQAGNEESALGVEFGHKQPSTDNFREKIKKAIDTAKHLDIPIDFFETPHYQITPEQNKIAEEYFKILYYPFEDKGRNGIDLTKPQLSPYNKSSYYISTPLDYIHDNKIENSINVIKNADIKKMGSLFFHPRLDFSYITLSNDNGIPSYTYKDDSVLKRVITALENKGFKMSKVTDIK</sequence>
<organism evidence="2 3">
    <name type="scientific">Clostridium cibarium</name>
    <dbReference type="NCBI Taxonomy" id="2762247"/>
    <lineage>
        <taxon>Bacteria</taxon>
        <taxon>Bacillati</taxon>
        <taxon>Bacillota</taxon>
        <taxon>Clostridia</taxon>
        <taxon>Eubacteriales</taxon>
        <taxon>Clostridiaceae</taxon>
        <taxon>Clostridium</taxon>
    </lineage>
</organism>
<protein>
    <submittedName>
        <fullName evidence="2">DUF2334 domain-containing protein</fullName>
    </submittedName>
</protein>
<evidence type="ECO:0000313" key="2">
    <source>
        <dbReference type="EMBL" id="MBD7909768.1"/>
    </source>
</evidence>
<dbReference type="PROSITE" id="PS51257">
    <property type="entry name" value="PROKAR_LIPOPROTEIN"/>
    <property type="match status" value="1"/>
</dbReference>
<dbReference type="RefSeq" id="WP_191767425.1">
    <property type="nucleotide sequence ID" value="NZ_JACSRA010000001.1"/>
</dbReference>
<dbReference type="Pfam" id="PF10096">
    <property type="entry name" value="DUF2334"/>
    <property type="match status" value="1"/>
</dbReference>